<keyword evidence="4" id="KW-0539">Nucleus</keyword>
<dbReference type="GO" id="GO:0005634">
    <property type="term" value="C:nucleus"/>
    <property type="evidence" value="ECO:0007669"/>
    <property type="project" value="UniProtKB-SubCell"/>
</dbReference>
<dbReference type="SUPFAM" id="SSF56019">
    <property type="entry name" value="The spindle assembly checkpoint protein mad2"/>
    <property type="match status" value="1"/>
</dbReference>
<organism evidence="7 8">
    <name type="scientific">Prolemur simus</name>
    <name type="common">Greater bamboo lemur</name>
    <name type="synonym">Hapalemur simus</name>
    <dbReference type="NCBI Taxonomy" id="1328070"/>
    <lineage>
        <taxon>Eukaryota</taxon>
        <taxon>Metazoa</taxon>
        <taxon>Chordata</taxon>
        <taxon>Craniata</taxon>
        <taxon>Vertebrata</taxon>
        <taxon>Euteleostomi</taxon>
        <taxon>Mammalia</taxon>
        <taxon>Eutheria</taxon>
        <taxon>Euarchontoglires</taxon>
        <taxon>Primates</taxon>
        <taxon>Strepsirrhini</taxon>
        <taxon>Lemuriformes</taxon>
        <taxon>Lemuridae</taxon>
        <taxon>Prolemur</taxon>
    </lineage>
</organism>
<protein>
    <recommendedName>
        <fullName evidence="6">HORMA domain-containing protein</fullName>
    </recommendedName>
</protein>
<sequence length="105" mass="12076">MATAQLSHSLTVHKASKETLFPTEITNEHESMIMAKKLFATSVSCVTYLRGLFPESSYGERDLDGLRLKILQEDKRCPGSKMKVQCFCYIYFKIILFCKNMHEMS</sequence>
<reference evidence="7" key="2">
    <citation type="submission" date="2025-09" db="UniProtKB">
        <authorList>
            <consortium name="Ensembl"/>
        </authorList>
    </citation>
    <scope>IDENTIFICATION</scope>
</reference>
<dbReference type="Gene3D" id="3.30.900.10">
    <property type="entry name" value="HORMA domain"/>
    <property type="match status" value="1"/>
</dbReference>
<accession>A0A8C9DM73</accession>
<dbReference type="InterPro" id="IPR051294">
    <property type="entry name" value="HORMA_MeioticProgression"/>
</dbReference>
<keyword evidence="3" id="KW-0158">Chromosome</keyword>
<dbReference type="Pfam" id="PF02301">
    <property type="entry name" value="HORMA"/>
    <property type="match status" value="1"/>
</dbReference>
<reference evidence="7" key="1">
    <citation type="submission" date="2025-08" db="UniProtKB">
        <authorList>
            <consortium name="Ensembl"/>
        </authorList>
    </citation>
    <scope>IDENTIFICATION</scope>
</reference>
<dbReference type="Proteomes" id="UP000694414">
    <property type="component" value="Unplaced"/>
</dbReference>
<name>A0A8C9DM73_PROSS</name>
<dbReference type="PANTHER" id="PTHR48225:SF6">
    <property type="entry name" value="HORMA DOMAIN-CONTAINING PROTEIN 2"/>
    <property type="match status" value="1"/>
</dbReference>
<dbReference type="PANTHER" id="PTHR48225">
    <property type="entry name" value="HORMA DOMAIN-CONTAINING PROTEIN 1"/>
    <property type="match status" value="1"/>
</dbReference>
<keyword evidence="8" id="KW-1185">Reference proteome</keyword>
<dbReference type="InterPro" id="IPR036570">
    <property type="entry name" value="HORMA_dom_sf"/>
</dbReference>
<comment type="subcellular location">
    <subcellularLocation>
        <location evidence="2">Chromosome</location>
    </subcellularLocation>
    <subcellularLocation>
        <location evidence="1">Nucleus</location>
    </subcellularLocation>
</comment>
<dbReference type="AlphaFoldDB" id="A0A8C9DM73"/>
<evidence type="ECO:0000313" key="7">
    <source>
        <dbReference type="Ensembl" id="ENSPSMP00000019301.1"/>
    </source>
</evidence>
<evidence type="ECO:0000256" key="5">
    <source>
        <dbReference type="ARBA" id="ARBA00023254"/>
    </source>
</evidence>
<keyword evidence="5" id="KW-0469">Meiosis</keyword>
<dbReference type="GO" id="GO:0051321">
    <property type="term" value="P:meiotic cell cycle"/>
    <property type="evidence" value="ECO:0007669"/>
    <property type="project" value="UniProtKB-KW"/>
</dbReference>
<dbReference type="Ensembl" id="ENSPSMT00000022359.1">
    <property type="protein sequence ID" value="ENSPSMP00000019301.1"/>
    <property type="gene ID" value="ENSPSMG00000013611.1"/>
</dbReference>
<dbReference type="InterPro" id="IPR003511">
    <property type="entry name" value="HORMA_dom"/>
</dbReference>
<evidence type="ECO:0000313" key="8">
    <source>
        <dbReference type="Proteomes" id="UP000694414"/>
    </source>
</evidence>
<dbReference type="GeneTree" id="ENSGT00390000018130"/>
<dbReference type="GO" id="GO:0005694">
    <property type="term" value="C:chromosome"/>
    <property type="evidence" value="ECO:0007669"/>
    <property type="project" value="UniProtKB-SubCell"/>
</dbReference>
<evidence type="ECO:0000256" key="1">
    <source>
        <dbReference type="ARBA" id="ARBA00004123"/>
    </source>
</evidence>
<evidence type="ECO:0000256" key="4">
    <source>
        <dbReference type="ARBA" id="ARBA00023242"/>
    </source>
</evidence>
<evidence type="ECO:0000256" key="2">
    <source>
        <dbReference type="ARBA" id="ARBA00004286"/>
    </source>
</evidence>
<proteinExistence type="predicted"/>
<feature type="domain" description="HORMA" evidence="6">
    <location>
        <begin position="31"/>
        <end position="82"/>
    </location>
</feature>
<evidence type="ECO:0000259" key="6">
    <source>
        <dbReference type="Pfam" id="PF02301"/>
    </source>
</evidence>
<evidence type="ECO:0000256" key="3">
    <source>
        <dbReference type="ARBA" id="ARBA00022454"/>
    </source>
</evidence>